<feature type="transmembrane region" description="Helical" evidence="12">
    <location>
        <begin position="159"/>
        <end position="180"/>
    </location>
</feature>
<dbReference type="GeneID" id="33566845"/>
<feature type="transmembrane region" description="Helical" evidence="12">
    <location>
        <begin position="98"/>
        <end position="118"/>
    </location>
</feature>
<dbReference type="InterPro" id="IPR005282">
    <property type="entry name" value="LC_transporter"/>
</dbReference>
<keyword evidence="14" id="KW-1185">Reference proteome</keyword>
<evidence type="ECO:0000256" key="8">
    <source>
        <dbReference type="ARBA" id="ARBA00023136"/>
    </source>
</evidence>
<evidence type="ECO:0000256" key="4">
    <source>
        <dbReference type="ARBA" id="ARBA00022692"/>
    </source>
</evidence>
<reference evidence="13 14" key="1">
    <citation type="submission" date="2016-07" db="EMBL/GenBank/DDBJ databases">
        <title>Pervasive Adenine N6-methylation of Active Genes in Fungi.</title>
        <authorList>
            <consortium name="DOE Joint Genome Institute"/>
            <person name="Mondo S.J."/>
            <person name="Dannebaum R.O."/>
            <person name="Kuo R.C."/>
            <person name="Labutti K."/>
            <person name="Haridas S."/>
            <person name="Kuo A."/>
            <person name="Salamov A."/>
            <person name="Ahrendt S.R."/>
            <person name="Lipzen A."/>
            <person name="Sullivan W."/>
            <person name="Andreopoulos W.B."/>
            <person name="Clum A."/>
            <person name="Lindquist E."/>
            <person name="Daum C."/>
            <person name="Ramamoorthy G.K."/>
            <person name="Gryganskyi A."/>
            <person name="Culley D."/>
            <person name="Magnuson J.K."/>
            <person name="James T.Y."/>
            <person name="O'Malley M.A."/>
            <person name="Stajich J.E."/>
            <person name="Spatafora J.W."/>
            <person name="Visel A."/>
            <person name="Grigoriev I.V."/>
        </authorList>
    </citation>
    <scope>NUCLEOTIDE SEQUENCE [LARGE SCALE GENOMIC DNA]</scope>
    <source>
        <strain evidence="13 14">NRRL 3116</strain>
    </source>
</reference>
<dbReference type="GO" id="GO:0015184">
    <property type="term" value="F:L-cystine transmembrane transporter activity"/>
    <property type="evidence" value="ECO:0007669"/>
    <property type="project" value="TreeGrafter"/>
</dbReference>
<comment type="subcellular location">
    <subcellularLocation>
        <location evidence="1">Lysosome membrane</location>
        <topology evidence="1">Multi-pass membrane protein</topology>
    </subcellularLocation>
</comment>
<dbReference type="EMBL" id="MCFF01000032">
    <property type="protein sequence ID" value="ORZ10057.1"/>
    <property type="molecule type" value="Genomic_DNA"/>
</dbReference>
<keyword evidence="3" id="KW-0813">Transport</keyword>
<evidence type="ECO:0000256" key="6">
    <source>
        <dbReference type="ARBA" id="ARBA00022847"/>
    </source>
</evidence>
<keyword evidence="9" id="KW-0458">Lysosome</keyword>
<keyword evidence="6" id="KW-0769">Symport</keyword>
<evidence type="ECO:0000313" key="14">
    <source>
        <dbReference type="Proteomes" id="UP000193648"/>
    </source>
</evidence>
<dbReference type="PANTHER" id="PTHR13131:SF5">
    <property type="entry name" value="CYSTINOSIN"/>
    <property type="match status" value="1"/>
</dbReference>
<dbReference type="FunFam" id="1.20.1280.290:FF:000016">
    <property type="entry name" value="Cystinosin homolog"/>
    <property type="match status" value="1"/>
</dbReference>
<dbReference type="InParanoid" id="A0A1Y2GGD0"/>
<dbReference type="InterPro" id="IPR006603">
    <property type="entry name" value="PQ-loop_rpt"/>
</dbReference>
<feature type="transmembrane region" description="Helical" evidence="12">
    <location>
        <begin position="20"/>
        <end position="42"/>
    </location>
</feature>
<name>A0A1Y2GGD0_9FUNG</name>
<dbReference type="Pfam" id="PF04193">
    <property type="entry name" value="PQ-loop"/>
    <property type="match status" value="2"/>
</dbReference>
<proteinExistence type="inferred from homology"/>
<feature type="transmembrane region" description="Helical" evidence="12">
    <location>
        <begin position="236"/>
        <end position="255"/>
    </location>
</feature>
<evidence type="ECO:0000256" key="3">
    <source>
        <dbReference type="ARBA" id="ARBA00022448"/>
    </source>
</evidence>
<accession>A0A1Y2GGD0</accession>
<evidence type="ECO:0000256" key="11">
    <source>
        <dbReference type="SAM" id="MobiDB-lite"/>
    </source>
</evidence>
<dbReference type="PANTHER" id="PTHR13131">
    <property type="entry name" value="CYSTINOSIN"/>
    <property type="match status" value="1"/>
</dbReference>
<protein>
    <submittedName>
        <fullName evidence="13">PQ loop repeat-domain-containing protein</fullName>
    </submittedName>
</protein>
<dbReference type="NCBIfam" id="TIGR00951">
    <property type="entry name" value="2A43"/>
    <property type="match status" value="1"/>
</dbReference>
<feature type="transmembrane region" description="Helical" evidence="12">
    <location>
        <begin position="130"/>
        <end position="153"/>
    </location>
</feature>
<dbReference type="GO" id="GO:0005774">
    <property type="term" value="C:vacuolar membrane"/>
    <property type="evidence" value="ECO:0007669"/>
    <property type="project" value="TreeGrafter"/>
</dbReference>
<evidence type="ECO:0000256" key="9">
    <source>
        <dbReference type="ARBA" id="ARBA00023228"/>
    </source>
</evidence>
<sequence>MDYSHINGASQHGFGRIVSYLLGWSYFLAWSVSFYPQAILNWRRKSVQGLSMDYLHLNVLGFLSYSIFNVAFFFSSEIQEEYKRRNNGQENLVRANDVFFAVHALIIATFTLIQTQIYKRDEDQRVSRSTFSFILVFIVATILSTIGIGLGIWPMQHMHWIDLLYFFSHIKMIVSFLKYLPQAFINYKAKSTAGWSIHNILLDLTGGVLSIAQLVLDTYLSGDWSGISGNPVKFGLGFLSIAFDLLFITQHYILYRDRTDIYATGKNDDDAAEEGYPYINHVNNSSRVKGAEERDSLLINSSSNRKYDGTRRPNDLEA</sequence>
<evidence type="ECO:0000256" key="12">
    <source>
        <dbReference type="SAM" id="Phobius"/>
    </source>
</evidence>
<dbReference type="RefSeq" id="XP_021879147.1">
    <property type="nucleotide sequence ID" value="XM_022025001.1"/>
</dbReference>
<feature type="region of interest" description="Disordered" evidence="11">
    <location>
        <begin position="299"/>
        <end position="318"/>
    </location>
</feature>
<dbReference type="OrthoDB" id="75720at2759"/>
<dbReference type="Gene3D" id="1.20.1280.290">
    <property type="match status" value="1"/>
</dbReference>
<organism evidence="13 14">
    <name type="scientific">Lobosporangium transversale</name>
    <dbReference type="NCBI Taxonomy" id="64571"/>
    <lineage>
        <taxon>Eukaryota</taxon>
        <taxon>Fungi</taxon>
        <taxon>Fungi incertae sedis</taxon>
        <taxon>Mucoromycota</taxon>
        <taxon>Mortierellomycotina</taxon>
        <taxon>Mortierellomycetes</taxon>
        <taxon>Mortierellales</taxon>
        <taxon>Mortierellaceae</taxon>
        <taxon>Lobosporangium</taxon>
    </lineage>
</organism>
<dbReference type="Proteomes" id="UP000193648">
    <property type="component" value="Unassembled WGS sequence"/>
</dbReference>
<keyword evidence="8 12" id="KW-0472">Membrane</keyword>
<dbReference type="SMART" id="SM00679">
    <property type="entry name" value="CTNS"/>
    <property type="match status" value="2"/>
</dbReference>
<feature type="transmembrane region" description="Helical" evidence="12">
    <location>
        <begin position="54"/>
        <end position="78"/>
    </location>
</feature>
<evidence type="ECO:0000256" key="2">
    <source>
        <dbReference type="ARBA" id="ARBA00006855"/>
    </source>
</evidence>
<evidence type="ECO:0000256" key="1">
    <source>
        <dbReference type="ARBA" id="ARBA00004155"/>
    </source>
</evidence>
<keyword evidence="7 12" id="KW-1133">Transmembrane helix</keyword>
<dbReference type="AlphaFoldDB" id="A0A1Y2GGD0"/>
<dbReference type="GO" id="GO:0000324">
    <property type="term" value="C:fungal-type vacuole"/>
    <property type="evidence" value="ECO:0007669"/>
    <property type="project" value="TreeGrafter"/>
</dbReference>
<evidence type="ECO:0000256" key="5">
    <source>
        <dbReference type="ARBA" id="ARBA00022737"/>
    </source>
</evidence>
<evidence type="ECO:0000313" key="13">
    <source>
        <dbReference type="EMBL" id="ORZ10057.1"/>
    </source>
</evidence>
<feature type="compositionally biased region" description="Basic and acidic residues" evidence="11">
    <location>
        <begin position="305"/>
        <end position="318"/>
    </location>
</feature>
<comment type="catalytic activity">
    <reaction evidence="10">
        <text>L-cystine(out) + H(+)(out) = L-cystine(in) + H(+)(in)</text>
        <dbReference type="Rhea" id="RHEA:66172"/>
        <dbReference type="ChEBI" id="CHEBI:15378"/>
        <dbReference type="ChEBI" id="CHEBI:35491"/>
    </reaction>
    <physiologicalReaction direction="left-to-right" evidence="10">
        <dbReference type="Rhea" id="RHEA:66173"/>
    </physiologicalReaction>
</comment>
<evidence type="ECO:0000256" key="10">
    <source>
        <dbReference type="ARBA" id="ARBA00048473"/>
    </source>
</evidence>
<comment type="similarity">
    <text evidence="2">Belongs to the cystinosin family.</text>
</comment>
<comment type="caution">
    <text evidence="13">The sequence shown here is derived from an EMBL/GenBank/DDBJ whole genome shotgun (WGS) entry which is preliminary data.</text>
</comment>
<gene>
    <name evidence="13" type="ORF">BCR41DRAFT_358190</name>
</gene>
<dbReference type="GO" id="GO:0015293">
    <property type="term" value="F:symporter activity"/>
    <property type="evidence" value="ECO:0007669"/>
    <property type="project" value="UniProtKB-KW"/>
</dbReference>
<evidence type="ECO:0000256" key="7">
    <source>
        <dbReference type="ARBA" id="ARBA00022989"/>
    </source>
</evidence>
<feature type="transmembrane region" description="Helical" evidence="12">
    <location>
        <begin position="192"/>
        <end position="216"/>
    </location>
</feature>
<keyword evidence="5" id="KW-0677">Repeat</keyword>
<keyword evidence="4 12" id="KW-0812">Transmembrane</keyword>